<dbReference type="InterPro" id="IPR018698">
    <property type="entry name" value="VWA-like_dom"/>
</dbReference>
<dbReference type="Pfam" id="PF09967">
    <property type="entry name" value="DUF2201"/>
    <property type="match status" value="1"/>
</dbReference>
<evidence type="ECO:0000313" key="3">
    <source>
        <dbReference type="EMBL" id="PCC37613.1"/>
    </source>
</evidence>
<comment type="caution">
    <text evidence="3">The sequence shown here is derived from an EMBL/GenBank/DDBJ whole genome shotgun (WGS) entry which is preliminary data.</text>
</comment>
<feature type="domain" description="Putative metallopeptidase" evidence="2">
    <location>
        <begin position="24"/>
        <end position="287"/>
    </location>
</feature>
<name>A0A2A3YE48_9MICO</name>
<evidence type="ECO:0008006" key="5">
    <source>
        <dbReference type="Google" id="ProtNLM"/>
    </source>
</evidence>
<dbReference type="PANTHER" id="PTHR38730:SF1">
    <property type="entry name" value="SLL7028 PROTEIN"/>
    <property type="match status" value="1"/>
</dbReference>
<protein>
    <recommendedName>
        <fullName evidence="5">VWA-like domain-containing protein</fullName>
    </recommendedName>
</protein>
<dbReference type="PANTHER" id="PTHR38730">
    <property type="entry name" value="SLL7028 PROTEIN"/>
    <property type="match status" value="1"/>
</dbReference>
<dbReference type="InterPro" id="IPR036465">
    <property type="entry name" value="vWFA_dom_sf"/>
</dbReference>
<dbReference type="InterPro" id="IPR025154">
    <property type="entry name" value="Put_metallopeptidase_dom"/>
</dbReference>
<dbReference type="Pfam" id="PF13203">
    <property type="entry name" value="DUF2201_N"/>
    <property type="match status" value="1"/>
</dbReference>
<feature type="domain" description="VWA-like" evidence="1">
    <location>
        <begin position="307"/>
        <end position="427"/>
    </location>
</feature>
<keyword evidence="4" id="KW-1185">Reference proteome</keyword>
<evidence type="ECO:0000313" key="4">
    <source>
        <dbReference type="Proteomes" id="UP000218598"/>
    </source>
</evidence>
<dbReference type="Proteomes" id="UP000218598">
    <property type="component" value="Unassembled WGS sequence"/>
</dbReference>
<gene>
    <name evidence="3" type="ORF">CIK66_18415</name>
</gene>
<dbReference type="AlphaFoldDB" id="A0A2A3YE48"/>
<dbReference type="OrthoDB" id="3837721at2"/>
<accession>A0A2A3YE48</accession>
<dbReference type="SUPFAM" id="SSF53300">
    <property type="entry name" value="vWA-like"/>
    <property type="match status" value="1"/>
</dbReference>
<proteinExistence type="predicted"/>
<dbReference type="EMBL" id="NRGR01000053">
    <property type="protein sequence ID" value="PCC37613.1"/>
    <property type="molecule type" value="Genomic_DNA"/>
</dbReference>
<organism evidence="3 4">
    <name type="scientific">Brachybacterium alimentarium</name>
    <dbReference type="NCBI Taxonomy" id="47845"/>
    <lineage>
        <taxon>Bacteria</taxon>
        <taxon>Bacillati</taxon>
        <taxon>Actinomycetota</taxon>
        <taxon>Actinomycetes</taxon>
        <taxon>Micrococcales</taxon>
        <taxon>Dermabacteraceae</taxon>
        <taxon>Brachybacterium</taxon>
    </lineage>
</organism>
<dbReference type="RefSeq" id="WP_096198002.1">
    <property type="nucleotide sequence ID" value="NZ_NRGR01000053.1"/>
</dbReference>
<evidence type="ECO:0000259" key="2">
    <source>
        <dbReference type="Pfam" id="PF13203"/>
    </source>
</evidence>
<sequence length="438" mass="47738">MSGHARKLTADQEDRLSVWRAIAEKRVPYIAALLYASRYVNVPGIETLGAVDPRLRVFLDVDAMDRDYSDDESAQALVHLMYHVMFDHHALSVAKLEADGTLCPDLWRMAADAAVNDDLEDAGLGFPSTVSTTAEKIDMERGLSVIEYYDDLARRAHASDMEDVFSLDDLAGDLFDGAVTLGTDLADRASLAFLTRTWEILDLLAPPAEDFEVVAAVQNVAEAILKDKGADAGRLGRWAIEVTAPSVIPWQTVIGGYLRRAVRRKPRGTFKTFSRASRRQSVRLRMPDGSKGRKIILPGTFRPDPTIVVIRDTSGSVSDQELGEVGREVLEIAQRCGVPEDRVFVMDVDAAVYRARALSEKDVLRSASGGGGTDMRLGLAAIPEIFEKEPELVIVATDGGTNWPETETTFPTIALVTSDGTDTTPDWMPSVSVTGVAA</sequence>
<reference evidence="3 4" key="1">
    <citation type="journal article" date="2017" name="Elife">
        <title>Extensive horizontal gene transfer in cheese-associated bacteria.</title>
        <authorList>
            <person name="Bonham K.S."/>
            <person name="Wolfe B.E."/>
            <person name="Dutton R.J."/>
        </authorList>
    </citation>
    <scope>NUCLEOTIDE SEQUENCE [LARGE SCALE GENOMIC DNA]</scope>
    <source>
        <strain evidence="3 4">341_9</strain>
    </source>
</reference>
<evidence type="ECO:0000259" key="1">
    <source>
        <dbReference type="Pfam" id="PF09967"/>
    </source>
</evidence>